<organism evidence="4 5">
    <name type="scientific">Streptomyces carpinensis</name>
    <dbReference type="NCBI Taxonomy" id="66369"/>
    <lineage>
        <taxon>Bacteria</taxon>
        <taxon>Bacillati</taxon>
        <taxon>Actinomycetota</taxon>
        <taxon>Actinomycetes</taxon>
        <taxon>Kitasatosporales</taxon>
        <taxon>Streptomycetaceae</taxon>
        <taxon>Streptomyces</taxon>
    </lineage>
</organism>
<protein>
    <submittedName>
        <fullName evidence="4">Substrate-binding domain-containing protein</fullName>
    </submittedName>
</protein>
<proteinExistence type="inferred from homology"/>
<dbReference type="SUPFAM" id="SSF53822">
    <property type="entry name" value="Periplasmic binding protein-like I"/>
    <property type="match status" value="1"/>
</dbReference>
<dbReference type="InterPro" id="IPR025997">
    <property type="entry name" value="SBP_2_dom"/>
</dbReference>
<dbReference type="InterPro" id="IPR028082">
    <property type="entry name" value="Peripla_BP_I"/>
</dbReference>
<dbReference type="RefSeq" id="WP_158103817.1">
    <property type="nucleotide sequence ID" value="NZ_MUBM01000030.1"/>
</dbReference>
<gene>
    <name evidence="4" type="ORF">ABT317_04210</name>
</gene>
<sequence>MAATLMAVTACGGASNSSGAARMSDQQLATFKAAAEKAEAPQTTWNGPTSTPKPPKGITLAVVSCANFLEGCARQVAGTQAAGRALGWAVKVYDGKGDPVAQNQALIQAINGGANAVLLAGTDPRQVAAGLQLAREKKIPVGTMGVYVPPSDLVAFDINDNFPAAGKAMASWVVADSQGAANVLPMNDKEFPSTDAQIKAARATLKSCTSCVVQNVEQHVATDIGNGLGQRMSDTLRRQPDVNYVIGSYDAAISDMVPALTNAGIAPRIKAVGYIGNRQNLGYVKDGNVEHAVIAEDDRYYAYAAVDQLIRVLNGKRPWRTPGDPDDRTAYSEGVPFRLLTAASISDPRKPWAAENDYVSRYLKLWGIS</sequence>
<evidence type="ECO:0000313" key="4">
    <source>
        <dbReference type="EMBL" id="MER6976259.1"/>
    </source>
</evidence>
<dbReference type="Pfam" id="PF13407">
    <property type="entry name" value="Peripla_BP_4"/>
    <property type="match status" value="1"/>
</dbReference>
<evidence type="ECO:0000256" key="2">
    <source>
        <dbReference type="ARBA" id="ARBA00007639"/>
    </source>
</evidence>
<dbReference type="Proteomes" id="UP001458415">
    <property type="component" value="Unassembled WGS sequence"/>
</dbReference>
<evidence type="ECO:0000259" key="3">
    <source>
        <dbReference type="Pfam" id="PF13407"/>
    </source>
</evidence>
<evidence type="ECO:0000256" key="1">
    <source>
        <dbReference type="ARBA" id="ARBA00004196"/>
    </source>
</evidence>
<keyword evidence="5" id="KW-1185">Reference proteome</keyword>
<name>A0ABV1VWF2_9ACTN</name>
<comment type="caution">
    <text evidence="4">The sequence shown here is derived from an EMBL/GenBank/DDBJ whole genome shotgun (WGS) entry which is preliminary data.</text>
</comment>
<feature type="domain" description="Periplasmic binding protein" evidence="3">
    <location>
        <begin position="77"/>
        <end position="316"/>
    </location>
</feature>
<comment type="similarity">
    <text evidence="2">Belongs to the bacterial solute-binding protein 2 family.</text>
</comment>
<dbReference type="EMBL" id="JBEPCU010000032">
    <property type="protein sequence ID" value="MER6976259.1"/>
    <property type="molecule type" value="Genomic_DNA"/>
</dbReference>
<accession>A0ABV1VWF2</accession>
<comment type="subcellular location">
    <subcellularLocation>
        <location evidence="1">Cell envelope</location>
    </subcellularLocation>
</comment>
<dbReference type="PANTHER" id="PTHR30036">
    <property type="entry name" value="D-XYLOSE-BINDING PERIPLASMIC PROTEIN"/>
    <property type="match status" value="1"/>
</dbReference>
<reference evidence="4 5" key="1">
    <citation type="submission" date="2024-06" db="EMBL/GenBank/DDBJ databases">
        <title>The Natural Products Discovery Center: Release of the First 8490 Sequenced Strains for Exploring Actinobacteria Biosynthetic Diversity.</title>
        <authorList>
            <person name="Kalkreuter E."/>
            <person name="Kautsar S.A."/>
            <person name="Yang D."/>
            <person name="Bader C.D."/>
            <person name="Teijaro C.N."/>
            <person name="Fluegel L."/>
            <person name="Davis C.M."/>
            <person name="Simpson J.R."/>
            <person name="Lauterbach L."/>
            <person name="Steele A.D."/>
            <person name="Gui C."/>
            <person name="Meng S."/>
            <person name="Li G."/>
            <person name="Viehrig K."/>
            <person name="Ye F."/>
            <person name="Su P."/>
            <person name="Kiefer A.F."/>
            <person name="Nichols A."/>
            <person name="Cepeda A.J."/>
            <person name="Yan W."/>
            <person name="Fan B."/>
            <person name="Jiang Y."/>
            <person name="Adhikari A."/>
            <person name="Zheng C.-J."/>
            <person name="Schuster L."/>
            <person name="Cowan T.M."/>
            <person name="Smanski M.J."/>
            <person name="Chevrette M.G."/>
            <person name="De Carvalho L.P.S."/>
            <person name="Shen B."/>
        </authorList>
    </citation>
    <scope>NUCLEOTIDE SEQUENCE [LARGE SCALE GENOMIC DNA]</scope>
    <source>
        <strain evidence="4 5">NPDC000634</strain>
    </source>
</reference>
<dbReference type="Gene3D" id="3.40.50.2300">
    <property type="match status" value="2"/>
</dbReference>
<evidence type="ECO:0000313" key="5">
    <source>
        <dbReference type="Proteomes" id="UP001458415"/>
    </source>
</evidence>
<dbReference type="PANTHER" id="PTHR30036:SF7">
    <property type="entry name" value="ABC TRANSPORTER PERIPLASMIC-BINDING PROTEIN YPHF"/>
    <property type="match status" value="1"/>
</dbReference>
<dbReference type="InterPro" id="IPR050555">
    <property type="entry name" value="Bact_Solute-Bind_Prot2"/>
</dbReference>